<gene>
    <name evidence="1" type="ORF">SEA_TRINA_113</name>
</gene>
<name>A0A2D1AE08_9CAUD</name>
<dbReference type="EMBL" id="MF668286">
    <property type="protein sequence ID" value="ASZ74927.1"/>
    <property type="molecule type" value="Genomic_DNA"/>
</dbReference>
<accession>A0A2D1AE08</accession>
<reference evidence="2" key="1">
    <citation type="submission" date="2017-08" db="EMBL/GenBank/DDBJ databases">
        <authorList>
            <person name="de Groot N.N."/>
        </authorList>
    </citation>
    <scope>NUCLEOTIDE SEQUENCE [LARGE SCALE GENOMIC DNA]</scope>
</reference>
<dbReference type="Proteomes" id="UP000231419">
    <property type="component" value="Segment"/>
</dbReference>
<evidence type="ECO:0000313" key="2">
    <source>
        <dbReference type="Proteomes" id="UP000231419"/>
    </source>
</evidence>
<sequence>MPVYSYKTESGEIVERIVPIAERDNQPNLERLIEFNGSVWAPTSGGMR</sequence>
<proteinExistence type="predicted"/>
<protein>
    <submittedName>
        <fullName evidence="1">Uncharacterized protein</fullName>
    </submittedName>
</protein>
<keyword evidence="2" id="KW-1185">Reference proteome</keyword>
<organism evidence="1 2">
    <name type="scientific">Rhodococcus phage Trina</name>
    <dbReference type="NCBI Taxonomy" id="2027905"/>
    <lineage>
        <taxon>Viruses</taxon>
        <taxon>Duplodnaviria</taxon>
        <taxon>Heunggongvirae</taxon>
        <taxon>Uroviricota</taxon>
        <taxon>Caudoviricetes</taxon>
        <taxon>Trinavirus</taxon>
        <taxon>Trinavirus trina</taxon>
    </lineage>
</organism>
<evidence type="ECO:0000313" key="1">
    <source>
        <dbReference type="EMBL" id="ASZ74927.1"/>
    </source>
</evidence>